<reference evidence="2 3" key="1">
    <citation type="submission" date="2019-03" db="EMBL/GenBank/DDBJ databases">
        <title>Draft genome sequences of novel Actinobacteria.</title>
        <authorList>
            <person name="Sahin N."/>
            <person name="Ay H."/>
            <person name="Saygin H."/>
        </authorList>
    </citation>
    <scope>NUCLEOTIDE SEQUENCE [LARGE SCALE GENOMIC DNA]</scope>
    <source>
        <strain evidence="2 3">H3C3</strain>
    </source>
</reference>
<evidence type="ECO:0000256" key="1">
    <source>
        <dbReference type="SAM" id="MobiDB-lite"/>
    </source>
</evidence>
<accession>A0A4R5BX71</accession>
<comment type="caution">
    <text evidence="2">The sequence shown here is derived from an EMBL/GenBank/DDBJ whole genome shotgun (WGS) entry which is preliminary data.</text>
</comment>
<name>A0A4R5BX71_9ACTN</name>
<evidence type="ECO:0008006" key="4">
    <source>
        <dbReference type="Google" id="ProtNLM"/>
    </source>
</evidence>
<proteinExistence type="predicted"/>
<dbReference type="EMBL" id="SMKU01000049">
    <property type="protein sequence ID" value="TDD90789.1"/>
    <property type="molecule type" value="Genomic_DNA"/>
</dbReference>
<feature type="compositionally biased region" description="Low complexity" evidence="1">
    <location>
        <begin position="14"/>
        <end position="28"/>
    </location>
</feature>
<dbReference type="AlphaFoldDB" id="A0A4R5BX71"/>
<organism evidence="2 3">
    <name type="scientific">Actinomadura rubrisoli</name>
    <dbReference type="NCBI Taxonomy" id="2530368"/>
    <lineage>
        <taxon>Bacteria</taxon>
        <taxon>Bacillati</taxon>
        <taxon>Actinomycetota</taxon>
        <taxon>Actinomycetes</taxon>
        <taxon>Streptosporangiales</taxon>
        <taxon>Thermomonosporaceae</taxon>
        <taxon>Actinomadura</taxon>
    </lineage>
</organism>
<keyword evidence="3" id="KW-1185">Reference proteome</keyword>
<feature type="region of interest" description="Disordered" evidence="1">
    <location>
        <begin position="1"/>
        <end position="44"/>
    </location>
</feature>
<gene>
    <name evidence="2" type="ORF">E1298_12835</name>
</gene>
<dbReference type="OrthoDB" id="3297420at2"/>
<protein>
    <recommendedName>
        <fullName evidence="4">DUF732 domain-containing protein</fullName>
    </recommendedName>
</protein>
<evidence type="ECO:0000313" key="3">
    <source>
        <dbReference type="Proteomes" id="UP000294513"/>
    </source>
</evidence>
<dbReference type="Proteomes" id="UP000294513">
    <property type="component" value="Unassembled WGS sequence"/>
</dbReference>
<sequence>MLGATACGSEGGTSASSARPSKSSSAQAPKREAPIETGIPPSPGARARAAYLAALQAIDPEIVHGKPDKAIDRGRNQCTSVKSRPGDRAYLLKTTNIRFTAPGHSQGFGAAKAQRILKAVRAYICPTY</sequence>
<evidence type="ECO:0000313" key="2">
    <source>
        <dbReference type="EMBL" id="TDD90789.1"/>
    </source>
</evidence>